<dbReference type="EMBL" id="ML210380">
    <property type="protein sequence ID" value="TFK18756.1"/>
    <property type="molecule type" value="Genomic_DNA"/>
</dbReference>
<dbReference type="OrthoDB" id="3014077at2759"/>
<keyword evidence="4" id="KW-1185">Reference proteome</keyword>
<accession>A0A5C3KF98</accession>
<feature type="signal peptide" evidence="2">
    <location>
        <begin position="1"/>
        <end position="22"/>
    </location>
</feature>
<organism evidence="3 4">
    <name type="scientific">Coprinopsis marcescibilis</name>
    <name type="common">Agaric fungus</name>
    <name type="synonym">Psathyrella marcescibilis</name>
    <dbReference type="NCBI Taxonomy" id="230819"/>
    <lineage>
        <taxon>Eukaryota</taxon>
        <taxon>Fungi</taxon>
        <taxon>Dikarya</taxon>
        <taxon>Basidiomycota</taxon>
        <taxon>Agaricomycotina</taxon>
        <taxon>Agaricomycetes</taxon>
        <taxon>Agaricomycetidae</taxon>
        <taxon>Agaricales</taxon>
        <taxon>Agaricineae</taxon>
        <taxon>Psathyrellaceae</taxon>
        <taxon>Coprinopsis</taxon>
    </lineage>
</organism>
<keyword evidence="2" id="KW-0732">Signal</keyword>
<reference evidence="3 4" key="1">
    <citation type="journal article" date="2019" name="Nat. Ecol. Evol.">
        <title>Megaphylogeny resolves global patterns of mushroom evolution.</title>
        <authorList>
            <person name="Varga T."/>
            <person name="Krizsan K."/>
            <person name="Foldi C."/>
            <person name="Dima B."/>
            <person name="Sanchez-Garcia M."/>
            <person name="Sanchez-Ramirez S."/>
            <person name="Szollosi G.J."/>
            <person name="Szarkandi J.G."/>
            <person name="Papp V."/>
            <person name="Albert L."/>
            <person name="Andreopoulos W."/>
            <person name="Angelini C."/>
            <person name="Antonin V."/>
            <person name="Barry K.W."/>
            <person name="Bougher N.L."/>
            <person name="Buchanan P."/>
            <person name="Buyck B."/>
            <person name="Bense V."/>
            <person name="Catcheside P."/>
            <person name="Chovatia M."/>
            <person name="Cooper J."/>
            <person name="Damon W."/>
            <person name="Desjardin D."/>
            <person name="Finy P."/>
            <person name="Geml J."/>
            <person name="Haridas S."/>
            <person name="Hughes K."/>
            <person name="Justo A."/>
            <person name="Karasinski D."/>
            <person name="Kautmanova I."/>
            <person name="Kiss B."/>
            <person name="Kocsube S."/>
            <person name="Kotiranta H."/>
            <person name="LaButti K.M."/>
            <person name="Lechner B.E."/>
            <person name="Liimatainen K."/>
            <person name="Lipzen A."/>
            <person name="Lukacs Z."/>
            <person name="Mihaltcheva S."/>
            <person name="Morgado L.N."/>
            <person name="Niskanen T."/>
            <person name="Noordeloos M.E."/>
            <person name="Ohm R.A."/>
            <person name="Ortiz-Santana B."/>
            <person name="Ovrebo C."/>
            <person name="Racz N."/>
            <person name="Riley R."/>
            <person name="Savchenko A."/>
            <person name="Shiryaev A."/>
            <person name="Soop K."/>
            <person name="Spirin V."/>
            <person name="Szebenyi C."/>
            <person name="Tomsovsky M."/>
            <person name="Tulloss R.E."/>
            <person name="Uehling J."/>
            <person name="Grigoriev I.V."/>
            <person name="Vagvolgyi C."/>
            <person name="Papp T."/>
            <person name="Martin F.M."/>
            <person name="Miettinen O."/>
            <person name="Hibbett D.S."/>
            <person name="Nagy L.G."/>
        </authorList>
    </citation>
    <scope>NUCLEOTIDE SEQUENCE [LARGE SCALE GENOMIC DNA]</scope>
    <source>
        <strain evidence="3 4">CBS 121175</strain>
    </source>
</reference>
<evidence type="ECO:0000256" key="2">
    <source>
        <dbReference type="SAM" id="SignalP"/>
    </source>
</evidence>
<dbReference type="AlphaFoldDB" id="A0A5C3KF98"/>
<proteinExistence type="predicted"/>
<protein>
    <recommendedName>
        <fullName evidence="5">Secreted protein</fullName>
    </recommendedName>
</protein>
<sequence>MVPPLVFLRSSAFGVFHSLVGALQVCGHLNGDTSHQPRSHSSISEAGKRSRTISTVPESYAFLLSGVVHVGCAMQEHASPR</sequence>
<evidence type="ECO:0000313" key="4">
    <source>
        <dbReference type="Proteomes" id="UP000307440"/>
    </source>
</evidence>
<feature type="chain" id="PRO_5022915429" description="Secreted protein" evidence="2">
    <location>
        <begin position="23"/>
        <end position="81"/>
    </location>
</feature>
<evidence type="ECO:0008006" key="5">
    <source>
        <dbReference type="Google" id="ProtNLM"/>
    </source>
</evidence>
<dbReference type="Proteomes" id="UP000307440">
    <property type="component" value="Unassembled WGS sequence"/>
</dbReference>
<gene>
    <name evidence="3" type="ORF">FA15DRAFT_675061</name>
</gene>
<evidence type="ECO:0000313" key="3">
    <source>
        <dbReference type="EMBL" id="TFK18756.1"/>
    </source>
</evidence>
<name>A0A5C3KF98_COPMA</name>
<feature type="compositionally biased region" description="Polar residues" evidence="1">
    <location>
        <begin position="31"/>
        <end position="44"/>
    </location>
</feature>
<evidence type="ECO:0000256" key="1">
    <source>
        <dbReference type="SAM" id="MobiDB-lite"/>
    </source>
</evidence>
<feature type="region of interest" description="Disordered" evidence="1">
    <location>
        <begin position="31"/>
        <end position="50"/>
    </location>
</feature>